<name>A0A6J5RYE2_9CAUD</name>
<sequence>MAVAEFSTYAARRHHGGIDYTTVSWTDALGMRYSLGFEREGDRYVPRDVINKNPPELVPGKYVSRYDPGYFPTRKLSIGAAANRAVAEAAVAFANSTPDPFVAYVEHQEAAERRQREENDAAEALRLKDGFFKCMCDSFEAGEMTLAQNESILLAAQELSPEQWLKLGQALRK</sequence>
<proteinExistence type="predicted"/>
<evidence type="ECO:0000313" key="1">
    <source>
        <dbReference type="EMBL" id="CAB4198811.1"/>
    </source>
</evidence>
<organism evidence="1">
    <name type="scientific">uncultured Caudovirales phage</name>
    <dbReference type="NCBI Taxonomy" id="2100421"/>
    <lineage>
        <taxon>Viruses</taxon>
        <taxon>Duplodnaviria</taxon>
        <taxon>Heunggongvirae</taxon>
        <taxon>Uroviricota</taxon>
        <taxon>Caudoviricetes</taxon>
        <taxon>Peduoviridae</taxon>
        <taxon>Maltschvirus</taxon>
        <taxon>Maltschvirus maltsch</taxon>
    </lineage>
</organism>
<dbReference type="EMBL" id="LR797273">
    <property type="protein sequence ID" value="CAB4198811.1"/>
    <property type="molecule type" value="Genomic_DNA"/>
</dbReference>
<protein>
    <submittedName>
        <fullName evidence="1">Uncharacterized protein</fullName>
    </submittedName>
</protein>
<reference evidence="1" key="1">
    <citation type="submission" date="2020-05" db="EMBL/GenBank/DDBJ databases">
        <authorList>
            <person name="Chiriac C."/>
            <person name="Salcher M."/>
            <person name="Ghai R."/>
            <person name="Kavagutti S V."/>
        </authorList>
    </citation>
    <scope>NUCLEOTIDE SEQUENCE</scope>
</reference>
<gene>
    <name evidence="1" type="ORF">UFOVP1324_38</name>
</gene>
<accession>A0A6J5RYE2</accession>